<dbReference type="EMBL" id="SNAA01000014">
    <property type="protein sequence ID" value="TDL78090.1"/>
    <property type="molecule type" value="Genomic_DNA"/>
</dbReference>
<gene>
    <name evidence="2" type="ORF">E2L08_12380</name>
</gene>
<organism evidence="2 3">
    <name type="scientific">Palleronia sediminis</name>
    <dbReference type="NCBI Taxonomy" id="2547833"/>
    <lineage>
        <taxon>Bacteria</taxon>
        <taxon>Pseudomonadati</taxon>
        <taxon>Pseudomonadota</taxon>
        <taxon>Alphaproteobacteria</taxon>
        <taxon>Rhodobacterales</taxon>
        <taxon>Roseobacteraceae</taxon>
        <taxon>Palleronia</taxon>
    </lineage>
</organism>
<name>A0A4R6A3C6_9RHOB</name>
<dbReference type="Gene3D" id="3.30.70.100">
    <property type="match status" value="1"/>
</dbReference>
<dbReference type="Proteomes" id="UP000295701">
    <property type="component" value="Unassembled WGS sequence"/>
</dbReference>
<evidence type="ECO:0000259" key="1">
    <source>
        <dbReference type="PROSITE" id="PS50846"/>
    </source>
</evidence>
<dbReference type="PROSITE" id="PS50846">
    <property type="entry name" value="HMA_2"/>
    <property type="match status" value="1"/>
</dbReference>
<keyword evidence="3" id="KW-1185">Reference proteome</keyword>
<protein>
    <submittedName>
        <fullName evidence="2">Copper chaperone</fullName>
    </submittedName>
</protein>
<dbReference type="Pfam" id="PF00403">
    <property type="entry name" value="HMA"/>
    <property type="match status" value="1"/>
</dbReference>
<proteinExistence type="predicted"/>
<reference evidence="2 3" key="1">
    <citation type="submission" date="2019-03" db="EMBL/GenBank/DDBJ databases">
        <title>Primorskyibacter sp. SS33 isolated from sediments.</title>
        <authorList>
            <person name="Xunke S."/>
        </authorList>
    </citation>
    <scope>NUCLEOTIDE SEQUENCE [LARGE SCALE GENOMIC DNA]</scope>
    <source>
        <strain evidence="2 3">SS33</strain>
    </source>
</reference>
<evidence type="ECO:0000313" key="3">
    <source>
        <dbReference type="Proteomes" id="UP000295701"/>
    </source>
</evidence>
<dbReference type="OrthoDB" id="9801832at2"/>
<accession>A0A4R6A3C6</accession>
<dbReference type="RefSeq" id="WP_133397409.1">
    <property type="nucleotide sequence ID" value="NZ_SNAA01000014.1"/>
</dbReference>
<dbReference type="InterPro" id="IPR036163">
    <property type="entry name" value="HMA_dom_sf"/>
</dbReference>
<comment type="caution">
    <text evidence="2">The sequence shown here is derived from an EMBL/GenBank/DDBJ whole genome shotgun (WGS) entry which is preliminary data.</text>
</comment>
<dbReference type="AlphaFoldDB" id="A0A4R6A3C6"/>
<sequence length="66" mass="6911">MTRLTVPDMSCAHCTGAIETAIRKVDPGAQVRCDLTTHVVEIDSPAEPATLAEAVRSAGYEVRAAG</sequence>
<evidence type="ECO:0000313" key="2">
    <source>
        <dbReference type="EMBL" id="TDL78090.1"/>
    </source>
</evidence>
<feature type="domain" description="HMA" evidence="1">
    <location>
        <begin position="1"/>
        <end position="63"/>
    </location>
</feature>
<dbReference type="GO" id="GO:0046872">
    <property type="term" value="F:metal ion binding"/>
    <property type="evidence" value="ECO:0007669"/>
    <property type="project" value="InterPro"/>
</dbReference>
<dbReference type="CDD" id="cd00371">
    <property type="entry name" value="HMA"/>
    <property type="match status" value="1"/>
</dbReference>
<dbReference type="InterPro" id="IPR006121">
    <property type="entry name" value="HMA_dom"/>
</dbReference>
<dbReference type="SUPFAM" id="SSF55008">
    <property type="entry name" value="HMA, heavy metal-associated domain"/>
    <property type="match status" value="1"/>
</dbReference>